<accession>G3H351</accession>
<reference evidence="2" key="1">
    <citation type="journal article" date="2011" name="Nat. Biotechnol.">
        <title>The genomic sequence of the Chinese hamster ovary (CHO)-K1 cell line.</title>
        <authorList>
            <person name="Xu X."/>
            <person name="Nagarajan H."/>
            <person name="Lewis N.E."/>
            <person name="Pan S."/>
            <person name="Cai Z."/>
            <person name="Liu X."/>
            <person name="Chen W."/>
            <person name="Xie M."/>
            <person name="Wang W."/>
            <person name="Hammond S."/>
            <person name="Andersen M.R."/>
            <person name="Neff N."/>
            <person name="Passarelli B."/>
            <person name="Koh W."/>
            <person name="Fan H.C."/>
            <person name="Wang J."/>
            <person name="Gui Y."/>
            <person name="Lee K.H."/>
            <person name="Betenbaugh M.J."/>
            <person name="Quake S.R."/>
            <person name="Famili I."/>
            <person name="Palsson B.O."/>
            <person name="Wang J."/>
        </authorList>
    </citation>
    <scope>NUCLEOTIDE SEQUENCE [LARGE SCALE GENOMIC DNA]</scope>
    <source>
        <strain evidence="2">CHO K1 cell line</strain>
    </source>
</reference>
<name>G3H351_CRIGR</name>
<gene>
    <name evidence="1" type="ORF">I79_004662</name>
</gene>
<proteinExistence type="predicted"/>
<dbReference type="EMBL" id="JH000123">
    <property type="protein sequence ID" value="EGV94855.1"/>
    <property type="molecule type" value="Genomic_DNA"/>
</dbReference>
<dbReference type="Proteomes" id="UP000001075">
    <property type="component" value="Unassembled WGS sequence"/>
</dbReference>
<dbReference type="InParanoid" id="G3H351"/>
<evidence type="ECO:0000313" key="1">
    <source>
        <dbReference type="EMBL" id="EGV94855.1"/>
    </source>
</evidence>
<organism evidence="1 2">
    <name type="scientific">Cricetulus griseus</name>
    <name type="common">Chinese hamster</name>
    <name type="synonym">Cricetulus barabensis griseus</name>
    <dbReference type="NCBI Taxonomy" id="10029"/>
    <lineage>
        <taxon>Eukaryota</taxon>
        <taxon>Metazoa</taxon>
        <taxon>Chordata</taxon>
        <taxon>Craniata</taxon>
        <taxon>Vertebrata</taxon>
        <taxon>Euteleostomi</taxon>
        <taxon>Mammalia</taxon>
        <taxon>Eutheria</taxon>
        <taxon>Euarchontoglires</taxon>
        <taxon>Glires</taxon>
        <taxon>Rodentia</taxon>
        <taxon>Myomorpha</taxon>
        <taxon>Muroidea</taxon>
        <taxon>Cricetidae</taxon>
        <taxon>Cricetinae</taxon>
        <taxon>Cricetulus</taxon>
    </lineage>
</organism>
<protein>
    <submittedName>
        <fullName evidence="1">Uncharacterized protein</fullName>
    </submittedName>
</protein>
<sequence length="58" mass="6016">MLIHPGSRLGVQTMVASPALLAKPGVDDSVVTPSIALSKTVSQSQSCRKAPWLSPCPT</sequence>
<evidence type="ECO:0000313" key="2">
    <source>
        <dbReference type="Proteomes" id="UP000001075"/>
    </source>
</evidence>
<dbReference type="AlphaFoldDB" id="G3H351"/>